<dbReference type="EMBL" id="JAIPUX010003289">
    <property type="protein sequence ID" value="KAH0621802.1"/>
    <property type="molecule type" value="Genomic_DNA"/>
</dbReference>
<dbReference type="InterPro" id="IPR050621">
    <property type="entry name" value="Tudor_domain_containing"/>
</dbReference>
<dbReference type="Pfam" id="PF00567">
    <property type="entry name" value="TUDOR"/>
    <property type="match status" value="6"/>
</dbReference>
<feature type="region of interest" description="Disordered" evidence="1">
    <location>
        <begin position="226"/>
        <end position="254"/>
    </location>
</feature>
<gene>
    <name evidence="3" type="ORF">JD844_023436</name>
</gene>
<organism evidence="3 4">
    <name type="scientific">Phrynosoma platyrhinos</name>
    <name type="common">Desert horned lizard</name>
    <dbReference type="NCBI Taxonomy" id="52577"/>
    <lineage>
        <taxon>Eukaryota</taxon>
        <taxon>Metazoa</taxon>
        <taxon>Chordata</taxon>
        <taxon>Craniata</taxon>
        <taxon>Vertebrata</taxon>
        <taxon>Euteleostomi</taxon>
        <taxon>Lepidosauria</taxon>
        <taxon>Squamata</taxon>
        <taxon>Bifurcata</taxon>
        <taxon>Unidentata</taxon>
        <taxon>Episquamata</taxon>
        <taxon>Toxicofera</taxon>
        <taxon>Iguania</taxon>
        <taxon>Phrynosomatidae</taxon>
        <taxon>Phrynosomatinae</taxon>
        <taxon>Phrynosoma</taxon>
    </lineage>
</organism>
<dbReference type="PROSITE" id="PS50304">
    <property type="entry name" value="TUDOR"/>
    <property type="match status" value="6"/>
</dbReference>
<sequence>MCSTLPTAGSSLSLRVSFVDVHPEGPLVRLWGLPGERRAEYLRLAEDLQAKAGPRLTPSAAGQDGGEGEGEGERGLAAGELCLAELGGRWHRGRVVSRPLGGPEYRVFLLDEGRTVGAEGRHLARGPSELFYLPSEVLGCLVADLVPPRREPSPSPAFTWAPGALEFLGRLQGQEVSGLVREVLIPQRLVVLELPWLLAQMLRLGLAGPISPAAFRTLLQASLGLRPEGAPPGPAQELPPSSSSSSLTSGPRAPPTAAAPLDYFYPHLELDVTEPVLVTQISDPHRVYCQLRSLSREIQILSEGMCRAFQALKGKELLQEPLPKPGSPCAARGVDGCWYRALLLESYLGGGPGKQPGAVAQVICVDYGRKEFVTRKNLRQLPAEYFRMPVVTYPCSLRGVTDGGIGWSHSQISQLKTLLLGKVLQAHIEAYCPFEHLYYITLYGEDHLNLNCLFGVQAHCLAQSLLHSTQEYASELMTELKGIGAPSKKKEPGSSLEALPTLDATLLKAGEYHTIQVTFLQDPTEFWVHLQEHRQLLCCLKQNLNDFYSQTKKLEGVLLEPKPGSLCCVMLKDSSYHRALVTKVQGKSIEIYLVDKGNTEIVDLYMVKELLPQFRELPAAALRCMLANPSPGQRWSPGAVDYFRKAVVNKELMIKVLGMQGDIYVVEVFDHVLTGEKNLGKIMSQGVFAEHHENVQVKKVQKMIDRPLIGPQRESIHHQSNEGTCGLHHRTVAKEECNIFPNPSSCVVQNYSDITPGFSCEEQVEVGSTVDVVVSYIESPGLFWCQLAKSSKDLKELMAKIQDYCVESVQPHDWPNPVCLARYSEDNKWYRALIISKVNCTEEVEVAYVDYGNKERVSVKNVRAMKAAFLKLKAQAFRCSLYNLIQPKGQNPFVWDERATEAFQEFVDSASKMELKCTIFALAALNSTDLFNIVDLITPFESVCHFLTGKGLARLVQPQKPLIPSVQLLSYYYSTHDLKIGSEEIVYVTHVNDPCFFYCQLARSADVLGQLTKDIGKLRKTWHSLRTSRAPGSLYLAKFTDGCWYRAVVTSAKANKEVFFVDFGNTQLLKNEDLIVVPNDAFELLLLPMQAIRCCLSDIAAEVAKYAAEWFENAVLDKPLKALVVAKEPDGKLIVELYDGKMKINAKLKEVAGLQGSQGASQYTENEASLSKYPPSRERQTEKRLSLMDIVKPISESKRGFTENKEILGSIKHSSWNREGRQVQKTEKGVARSFPVLVKTIDKKDSVADRKDSNCVPLLERETKASVENRNQIKANVCFSSKNICDLPPKYIKPGLKTSVYISHINNPSDFYVQLVEDEPVLNSISEKLNSERIESLQWEQVHVGNLICAVFSEDGLWYRAVVTEEPCGESVSVRYIDYGNTASVGICKTGRLLEEFSSFPVMSIHCSLDVIKTIPHVEWTQEAVRYFSERTSEIQMNSEFVEKCEGKWEILLCDKKGNVTVDLINDYIAHQKPLRVDKKETDLINLGEVVDKHSKSSSVSNGRSFHWKTPEIGQTLRTFSVVAKSPEYFWCQFTETENIDSIERMLQEAEKHERIIVHDIKRGCPCLAKYSEDDTFCRAIVSNVEDNIFTVIHVDYGTEECVNKEMIREISDELLTMPPQAFLCCLFGCSAKEGSWTEKGVSKIFCEMIADFPLEVTVVDKKTHSPLEIPKFIVKLECRNLSISEQMKSFWKCNSEDNGSTLANIHSPEEQTEVAEESSKAVVSEAESFCSYMSAPTTTALEDLLSCSELLQPVCPSSVEGSKTSLPYQKRQHWKSIEHLSTGDQQAACEAAGNETGHCAPEKGNYISTSAATFKMQLPSSNETEVLEQDPFEAQKESESQAEISTKSALEVQLPSDDTKGLSDFVAPPPDDSLQIPKLEVLSFEESLELEVTESPSLYGEPQTRSELDLVELRHVEEELEQSPELRDKVDSPWCPLQVNKRMEDVSLLDLPAVVLASNDIQSCSETELNLQDLSCNKGLVKADETLQDSVKPWEKETTSNLNGFDIGSKCMVWSGIQWYKAEILGISPEGTKVLNISNGNEEVVNPVDVWNGIPELGSSVTEIFEDKMDTLHTTSKNES</sequence>
<feature type="domain" description="Tudor" evidence="2">
    <location>
        <begin position="560"/>
        <end position="617"/>
    </location>
</feature>
<dbReference type="PANTHER" id="PTHR22948:SF15">
    <property type="entry name" value="TUDOR DOMAIN-CONTAINING PROTEIN 6"/>
    <property type="match status" value="1"/>
</dbReference>
<dbReference type="Gene3D" id="2.40.50.90">
    <property type="match status" value="6"/>
</dbReference>
<dbReference type="SUPFAM" id="SSF63748">
    <property type="entry name" value="Tudor/PWWP/MBT"/>
    <property type="match status" value="7"/>
</dbReference>
<reference evidence="3 4" key="1">
    <citation type="journal article" date="2022" name="Gigascience">
        <title>A chromosome-level genome assembly and annotation of the desert horned lizard, Phrynosoma platyrhinos, provides insight into chromosomal rearrangements among reptiles.</title>
        <authorList>
            <person name="Koochekian N."/>
            <person name="Ascanio A."/>
            <person name="Farleigh K."/>
            <person name="Card D.C."/>
            <person name="Schield D.R."/>
            <person name="Castoe T.A."/>
            <person name="Jezkova T."/>
        </authorList>
    </citation>
    <scope>NUCLEOTIDE SEQUENCE [LARGE SCALE GENOMIC DNA]</scope>
    <source>
        <strain evidence="3">NK-2021</strain>
    </source>
</reference>
<feature type="domain" description="Tudor" evidence="2">
    <location>
        <begin position="1027"/>
        <end position="1084"/>
    </location>
</feature>
<evidence type="ECO:0000256" key="1">
    <source>
        <dbReference type="SAM" id="MobiDB-lite"/>
    </source>
</evidence>
<feature type="domain" description="Tudor" evidence="2">
    <location>
        <begin position="322"/>
        <end position="388"/>
    </location>
</feature>
<dbReference type="Proteomes" id="UP000826234">
    <property type="component" value="Unassembled WGS sequence"/>
</dbReference>
<evidence type="ECO:0000313" key="3">
    <source>
        <dbReference type="EMBL" id="KAH0621802.1"/>
    </source>
</evidence>
<accession>A0ABQ7SWT1</accession>
<feature type="domain" description="Tudor" evidence="2">
    <location>
        <begin position="812"/>
        <end position="872"/>
    </location>
</feature>
<feature type="region of interest" description="Disordered" evidence="1">
    <location>
        <begin position="1823"/>
        <end position="1850"/>
    </location>
</feature>
<evidence type="ECO:0000259" key="2">
    <source>
        <dbReference type="PROSITE" id="PS50304"/>
    </source>
</evidence>
<evidence type="ECO:0000313" key="4">
    <source>
        <dbReference type="Proteomes" id="UP000826234"/>
    </source>
</evidence>
<dbReference type="PANTHER" id="PTHR22948">
    <property type="entry name" value="TUDOR DOMAIN CONTAINING PROTEIN"/>
    <property type="match status" value="1"/>
</dbReference>
<name>A0ABQ7SWT1_PHRPL</name>
<dbReference type="InterPro" id="IPR002999">
    <property type="entry name" value="Tudor"/>
</dbReference>
<feature type="domain" description="Tudor" evidence="2">
    <location>
        <begin position="1560"/>
        <end position="1618"/>
    </location>
</feature>
<comment type="caution">
    <text evidence="3">The sequence shown here is derived from an EMBL/GenBank/DDBJ whole genome shotgun (WGS) entry which is preliminary data.</text>
</comment>
<protein>
    <recommendedName>
        <fullName evidence="2">Tudor domain-containing protein</fullName>
    </recommendedName>
</protein>
<dbReference type="SMART" id="SM00333">
    <property type="entry name" value="TUDOR"/>
    <property type="match status" value="7"/>
</dbReference>
<proteinExistence type="predicted"/>
<dbReference type="InterPro" id="IPR035437">
    <property type="entry name" value="SNase_OB-fold_sf"/>
</dbReference>
<dbReference type="Gene3D" id="2.30.30.140">
    <property type="match status" value="6"/>
</dbReference>
<keyword evidence="4" id="KW-1185">Reference proteome</keyword>
<feature type="domain" description="Tudor" evidence="2">
    <location>
        <begin position="1341"/>
        <end position="1400"/>
    </location>
</feature>
<feature type="region of interest" description="Disordered" evidence="1">
    <location>
        <begin position="52"/>
        <end position="73"/>
    </location>
</feature>